<dbReference type="InterPro" id="IPR018951">
    <property type="entry name" value="Fumarase_C_C"/>
</dbReference>
<feature type="domain" description="Fumarate lyase N-terminal" evidence="4">
    <location>
        <begin position="9"/>
        <end position="335"/>
    </location>
</feature>
<name>A0A4U1B3T9_9GAMM</name>
<dbReference type="Gene3D" id="1.10.275.10">
    <property type="entry name" value="Fumarase/aspartase (N-terminal domain)"/>
    <property type="match status" value="1"/>
</dbReference>
<evidence type="ECO:0000256" key="3">
    <source>
        <dbReference type="ARBA" id="ARBA00023239"/>
    </source>
</evidence>
<dbReference type="GO" id="GO:0004333">
    <property type="term" value="F:fumarate hydratase activity"/>
    <property type="evidence" value="ECO:0007669"/>
    <property type="project" value="UniProtKB-EC"/>
</dbReference>
<dbReference type="PROSITE" id="PS00163">
    <property type="entry name" value="FUMARATE_LYASES"/>
    <property type="match status" value="1"/>
</dbReference>
<dbReference type="Pfam" id="PF00206">
    <property type="entry name" value="Lyase_1"/>
    <property type="match status" value="1"/>
</dbReference>
<dbReference type="PANTHER" id="PTHR11444:SF1">
    <property type="entry name" value="FUMARATE HYDRATASE, MITOCHONDRIAL"/>
    <property type="match status" value="1"/>
</dbReference>
<dbReference type="SUPFAM" id="SSF48557">
    <property type="entry name" value="L-aspartase-like"/>
    <property type="match status" value="1"/>
</dbReference>
<dbReference type="InterPro" id="IPR020557">
    <property type="entry name" value="Fumarate_lyase_CS"/>
</dbReference>
<dbReference type="Pfam" id="PF10415">
    <property type="entry name" value="FumaraseC_C"/>
    <property type="match status" value="1"/>
</dbReference>
<dbReference type="PRINTS" id="PR00149">
    <property type="entry name" value="FUMRATELYASE"/>
</dbReference>
<evidence type="ECO:0000313" key="6">
    <source>
        <dbReference type="EMBL" id="TKB44706.1"/>
    </source>
</evidence>
<dbReference type="InterPro" id="IPR000362">
    <property type="entry name" value="Fumarate_lyase_fam"/>
</dbReference>
<sequence>MDELPSKILWGKQTRLSLQYFAIGTHKFSADFIYALVAIKRACAQVNGELKRLSTTQSQAIIQACDQVLSGQYNEQFPLRVWQTGSGTQTNMNVNEVLASVANQIIHQAGAENRNGDKQDLHPNDHINLSQSSNDVFPTAMRIVVAQWSEQKLLPAIATLQQQLQLKRGQFSHQYTVARTHLMDAIPIGSGALLAAFDSQLEAAKNAVHSSLQYVHRLAIGGTAVGSGANAPQRFGEMVSHKLAERLQLPLQQDDNLYAAVSGEDAMIRYSGALKQLASVLLKMANDFRLLGSGPRCGLNEWQLPANEPGSSIMPGKVNPTQCEALSMVCFQVFGNELTVSLAAANGQLQLNACRPVIIHNVMESITLLTDAMSSFAENAVAGLSVNTKQMQRNMQQNLSVITLLAEQLGYDTATQIVRKAQQDNTSLAVAAKVLGLYSEAEFEQLIAEKLNRLGD</sequence>
<comment type="similarity">
    <text evidence="1">Belongs to the class-II fumarase/aspartase family. Fumarase subfamily.</text>
</comment>
<protein>
    <recommendedName>
        <fullName evidence="2">fumarate hydratase</fullName>
        <ecNumber evidence="2">4.2.1.2</ecNumber>
    </recommendedName>
</protein>
<gene>
    <name evidence="6" type="ORF">E8M12_11270</name>
</gene>
<dbReference type="Proteomes" id="UP000307999">
    <property type="component" value="Unassembled WGS sequence"/>
</dbReference>
<dbReference type="InterPro" id="IPR005677">
    <property type="entry name" value="Fum_hydII"/>
</dbReference>
<proteinExistence type="inferred from homology"/>
<dbReference type="InterPro" id="IPR024083">
    <property type="entry name" value="Fumarase/histidase_N"/>
</dbReference>
<dbReference type="GO" id="GO:0006106">
    <property type="term" value="P:fumarate metabolic process"/>
    <property type="evidence" value="ECO:0007669"/>
    <property type="project" value="InterPro"/>
</dbReference>
<dbReference type="AlphaFoldDB" id="A0A4U1B3T9"/>
<dbReference type="InterPro" id="IPR008948">
    <property type="entry name" value="L-Aspartase-like"/>
</dbReference>
<dbReference type="InterPro" id="IPR022761">
    <property type="entry name" value="Fumarate_lyase_N"/>
</dbReference>
<keyword evidence="7" id="KW-1185">Reference proteome</keyword>
<dbReference type="OrthoDB" id="9802809at2"/>
<dbReference type="EC" id="4.2.1.2" evidence="2"/>
<dbReference type="FunFam" id="1.20.200.10:FF:000001">
    <property type="entry name" value="Fumarate hydratase, mitochondrial"/>
    <property type="match status" value="1"/>
</dbReference>
<dbReference type="EMBL" id="SWDB01000027">
    <property type="protein sequence ID" value="TKB44706.1"/>
    <property type="molecule type" value="Genomic_DNA"/>
</dbReference>
<dbReference type="Gene3D" id="1.10.40.30">
    <property type="entry name" value="Fumarase/aspartase (C-terminal domain)"/>
    <property type="match status" value="1"/>
</dbReference>
<keyword evidence="3" id="KW-0456">Lyase</keyword>
<evidence type="ECO:0000259" key="5">
    <source>
        <dbReference type="Pfam" id="PF10415"/>
    </source>
</evidence>
<comment type="caution">
    <text evidence="6">The sequence shown here is derived from an EMBL/GenBank/DDBJ whole genome shotgun (WGS) entry which is preliminary data.</text>
</comment>
<evidence type="ECO:0000259" key="4">
    <source>
        <dbReference type="Pfam" id="PF00206"/>
    </source>
</evidence>
<reference evidence="6 7" key="1">
    <citation type="submission" date="2019-04" db="EMBL/GenBank/DDBJ databases">
        <title>Thalassotalea guangxiensis sp. nov., isolated from sediment of the coastal wetland.</title>
        <authorList>
            <person name="Zheng S."/>
            <person name="Zhang D."/>
        </authorList>
    </citation>
    <scope>NUCLEOTIDE SEQUENCE [LARGE SCALE GENOMIC DNA]</scope>
    <source>
        <strain evidence="6 7">ZS-4</strain>
    </source>
</reference>
<dbReference type="GO" id="GO:0006108">
    <property type="term" value="P:malate metabolic process"/>
    <property type="evidence" value="ECO:0007669"/>
    <property type="project" value="TreeGrafter"/>
</dbReference>
<evidence type="ECO:0000256" key="1">
    <source>
        <dbReference type="ARBA" id="ARBA00009084"/>
    </source>
</evidence>
<evidence type="ECO:0000256" key="2">
    <source>
        <dbReference type="ARBA" id="ARBA00012921"/>
    </source>
</evidence>
<organism evidence="6 7">
    <name type="scientific">Thalassotalea mangrovi</name>
    <dbReference type="NCBI Taxonomy" id="2572245"/>
    <lineage>
        <taxon>Bacteria</taxon>
        <taxon>Pseudomonadati</taxon>
        <taxon>Pseudomonadota</taxon>
        <taxon>Gammaproteobacteria</taxon>
        <taxon>Alteromonadales</taxon>
        <taxon>Colwelliaceae</taxon>
        <taxon>Thalassotalea</taxon>
    </lineage>
</organism>
<evidence type="ECO:0000313" key="7">
    <source>
        <dbReference type="Proteomes" id="UP000307999"/>
    </source>
</evidence>
<dbReference type="Gene3D" id="1.20.200.10">
    <property type="entry name" value="Fumarase/aspartase (Central domain)"/>
    <property type="match status" value="1"/>
</dbReference>
<dbReference type="RefSeq" id="WP_136736240.1">
    <property type="nucleotide sequence ID" value="NZ_SWDB01000027.1"/>
</dbReference>
<dbReference type="PANTHER" id="PTHR11444">
    <property type="entry name" value="ASPARTATEAMMONIA/ARGININOSUCCINATE/ADENYLOSUCCINATE LYASE"/>
    <property type="match status" value="1"/>
</dbReference>
<accession>A0A4U1B3T9</accession>
<feature type="domain" description="Fumarase C C-terminal" evidence="5">
    <location>
        <begin position="402"/>
        <end position="447"/>
    </location>
</feature>
<dbReference type="GO" id="GO:0006099">
    <property type="term" value="P:tricarboxylic acid cycle"/>
    <property type="evidence" value="ECO:0007669"/>
    <property type="project" value="InterPro"/>
</dbReference>